<evidence type="ECO:0008006" key="9">
    <source>
        <dbReference type="Google" id="ProtNLM"/>
    </source>
</evidence>
<accession>A0AAD2E8Q9</accession>
<reference evidence="7" key="1">
    <citation type="submission" date="2023-05" db="EMBL/GenBank/DDBJ databases">
        <authorList>
            <person name="Huff M."/>
        </authorList>
    </citation>
    <scope>NUCLEOTIDE SEQUENCE</scope>
</reference>
<dbReference type="Pfam" id="PF01915">
    <property type="entry name" value="Glyco_hydro_3_C"/>
    <property type="match status" value="1"/>
</dbReference>
<dbReference type="InterPro" id="IPR036881">
    <property type="entry name" value="Glyco_hydro_3_C_sf"/>
</dbReference>
<evidence type="ECO:0000256" key="3">
    <source>
        <dbReference type="ARBA" id="ARBA00023295"/>
    </source>
</evidence>
<comment type="similarity">
    <text evidence="1 4">Belongs to the glycosyl hydrolase 3 family.</text>
</comment>
<evidence type="ECO:0000313" key="8">
    <source>
        <dbReference type="Proteomes" id="UP000834106"/>
    </source>
</evidence>
<keyword evidence="3 4" id="KW-0326">Glycosidase</keyword>
<dbReference type="PANTHER" id="PTHR30620:SF33">
    <property type="entry name" value="BETA-D-GLUCAN EXOHYDROLASE-LIKE PROTEIN-RELATED"/>
    <property type="match status" value="1"/>
</dbReference>
<feature type="domain" description="Glycoside hydrolase family 3 N-terminal" evidence="5">
    <location>
        <begin position="53"/>
        <end position="381"/>
    </location>
</feature>
<feature type="domain" description="Glycoside hydrolase family 3 C-terminal" evidence="6">
    <location>
        <begin position="418"/>
        <end position="628"/>
    </location>
</feature>
<evidence type="ECO:0000256" key="4">
    <source>
        <dbReference type="RuleBase" id="RU361161"/>
    </source>
</evidence>
<dbReference type="SUPFAM" id="SSF51445">
    <property type="entry name" value="(Trans)glycosidases"/>
    <property type="match status" value="1"/>
</dbReference>
<evidence type="ECO:0000313" key="7">
    <source>
        <dbReference type="EMBL" id="CAI9778720.1"/>
    </source>
</evidence>
<evidence type="ECO:0000256" key="2">
    <source>
        <dbReference type="ARBA" id="ARBA00022801"/>
    </source>
</evidence>
<evidence type="ECO:0000259" key="5">
    <source>
        <dbReference type="Pfam" id="PF00933"/>
    </source>
</evidence>
<dbReference type="GO" id="GO:0008422">
    <property type="term" value="F:beta-glucosidase activity"/>
    <property type="evidence" value="ECO:0007669"/>
    <property type="project" value="TreeGrafter"/>
</dbReference>
<sequence>MTRQLQLIIKPRITTKSSLNPPLEYFAKKMECIYKDPNAPVETRIKDLLSRMTLQEKIGQMTQIERRVATPSAIKDRCIGSVLSGGGSKPFDKANSADWADMIDGFQNAALDSRLGIPIIYGVDAVHGNNNVYGATIFPHNIGLGATRDADLVRRIGEVTALEVRASGAPYAFAPCVAVSRDPRWGRCYESYSEDTEVVRKMTTLVTGLQGQPPEGHPKGYPFLAGRKNVIACAKHFVGDGGTDYGTNEGNTIITYDDLERIHMAPYLDCISQGVCTVMASYSSWNGSKLHSDRFLLTEILKDKLGFKGIVISDWEALDRLYIPPGSNYRHSILSTINAGIDMVMVPFRFELFLEEFLSLVESGEIPMARIDDAVERILRVKFIAGLFEYPLSDRSLLDVVGCKPHRELAREAVRKSLVLLKNGKDQKIPFLPLDKNAKTILVAGTHADDLGYLCGGWTATWEGTSGRITDGTTILDAIKEVVGSKTEVTYELNPSPETFSGQDFSYAVVAIGEAPYVETGGDDPELKIPFNGAELVSVVADRVPTLVILITGRPLVLEPWLLEKIDALVVAWLPGSECQGITDVIFGDYAFHGRLPMTWFKSVDQLPLHIGKQNSYDPLFPFGFGLTCENKGDSN</sequence>
<gene>
    <name evidence="7" type="ORF">FPE_LOCUS26150</name>
</gene>
<evidence type="ECO:0000259" key="6">
    <source>
        <dbReference type="Pfam" id="PF01915"/>
    </source>
</evidence>
<protein>
    <recommendedName>
        <fullName evidence="9">Beta-glucosidase</fullName>
    </recommendedName>
</protein>
<keyword evidence="8" id="KW-1185">Reference proteome</keyword>
<dbReference type="FunFam" id="3.40.50.1700:FF:000002">
    <property type="entry name" value="Glycosyl hydrolase family protein"/>
    <property type="match status" value="1"/>
</dbReference>
<dbReference type="AlphaFoldDB" id="A0AAD2E8Q9"/>
<dbReference type="PANTHER" id="PTHR30620">
    <property type="entry name" value="PERIPLASMIC BETA-GLUCOSIDASE-RELATED"/>
    <property type="match status" value="1"/>
</dbReference>
<organism evidence="7 8">
    <name type="scientific">Fraxinus pennsylvanica</name>
    <dbReference type="NCBI Taxonomy" id="56036"/>
    <lineage>
        <taxon>Eukaryota</taxon>
        <taxon>Viridiplantae</taxon>
        <taxon>Streptophyta</taxon>
        <taxon>Embryophyta</taxon>
        <taxon>Tracheophyta</taxon>
        <taxon>Spermatophyta</taxon>
        <taxon>Magnoliopsida</taxon>
        <taxon>eudicotyledons</taxon>
        <taxon>Gunneridae</taxon>
        <taxon>Pentapetalae</taxon>
        <taxon>asterids</taxon>
        <taxon>lamiids</taxon>
        <taxon>Lamiales</taxon>
        <taxon>Oleaceae</taxon>
        <taxon>Oleeae</taxon>
        <taxon>Fraxinus</taxon>
    </lineage>
</organism>
<dbReference type="Gene3D" id="3.20.20.300">
    <property type="entry name" value="Glycoside hydrolase, family 3, N-terminal domain"/>
    <property type="match status" value="1"/>
</dbReference>
<dbReference type="FunFam" id="3.20.20.300:FF:000003">
    <property type="entry name" value="Beta-D-glucan exohydrolase isoenzyme ExoI"/>
    <property type="match status" value="1"/>
</dbReference>
<dbReference type="InterPro" id="IPR036962">
    <property type="entry name" value="Glyco_hydro_3_N_sf"/>
</dbReference>
<dbReference type="InterPro" id="IPR001764">
    <property type="entry name" value="Glyco_hydro_3_N"/>
</dbReference>
<dbReference type="SUPFAM" id="SSF52279">
    <property type="entry name" value="Beta-D-glucan exohydrolase, C-terminal domain"/>
    <property type="match status" value="1"/>
</dbReference>
<proteinExistence type="inferred from homology"/>
<dbReference type="PRINTS" id="PR00133">
    <property type="entry name" value="GLHYDRLASE3"/>
</dbReference>
<keyword evidence="2 4" id="KW-0378">Hydrolase</keyword>
<dbReference type="GO" id="GO:0009251">
    <property type="term" value="P:glucan catabolic process"/>
    <property type="evidence" value="ECO:0007669"/>
    <property type="project" value="TreeGrafter"/>
</dbReference>
<dbReference type="Proteomes" id="UP000834106">
    <property type="component" value="Chromosome 16"/>
</dbReference>
<dbReference type="Gene3D" id="3.40.50.1700">
    <property type="entry name" value="Glycoside hydrolase family 3 C-terminal domain"/>
    <property type="match status" value="1"/>
</dbReference>
<dbReference type="InterPro" id="IPR019800">
    <property type="entry name" value="Glyco_hydro_3_AS"/>
</dbReference>
<dbReference type="InterPro" id="IPR017853">
    <property type="entry name" value="GH"/>
</dbReference>
<dbReference type="EMBL" id="OU503051">
    <property type="protein sequence ID" value="CAI9778720.1"/>
    <property type="molecule type" value="Genomic_DNA"/>
</dbReference>
<name>A0AAD2E8Q9_9LAMI</name>
<dbReference type="PROSITE" id="PS00775">
    <property type="entry name" value="GLYCOSYL_HYDROL_F3"/>
    <property type="match status" value="1"/>
</dbReference>
<dbReference type="InterPro" id="IPR051915">
    <property type="entry name" value="Cellulose_Degrad_GH3"/>
</dbReference>
<evidence type="ECO:0000256" key="1">
    <source>
        <dbReference type="ARBA" id="ARBA00005336"/>
    </source>
</evidence>
<dbReference type="InterPro" id="IPR002772">
    <property type="entry name" value="Glyco_hydro_3_C"/>
</dbReference>
<dbReference type="Pfam" id="PF00933">
    <property type="entry name" value="Glyco_hydro_3"/>
    <property type="match status" value="1"/>
</dbReference>